<sequence>MKSVSCIFCKIINRELDAQIVYEDELTLAFRDIAPAAPHHLLVIPKAHISTINEADNTHQALLGHMLLVAKRLAQDENIAEKGYRLVMNCNSQGGQTVFHIHLHVIGGRNMHWPPG</sequence>
<dbReference type="Proteomes" id="UP000257039">
    <property type="component" value="Unassembled WGS sequence"/>
</dbReference>
<dbReference type="AlphaFoldDB" id="A0A4P9VSS3"/>
<organism evidence="5 6">
    <name type="scientific">Zooshikella ganghwensis</name>
    <dbReference type="NCBI Taxonomy" id="202772"/>
    <lineage>
        <taxon>Bacteria</taxon>
        <taxon>Pseudomonadati</taxon>
        <taxon>Pseudomonadota</taxon>
        <taxon>Gammaproteobacteria</taxon>
        <taxon>Oceanospirillales</taxon>
        <taxon>Zooshikellaceae</taxon>
        <taxon>Zooshikella</taxon>
    </lineage>
</organism>
<dbReference type="InterPro" id="IPR011146">
    <property type="entry name" value="HIT-like"/>
</dbReference>
<evidence type="ECO:0000313" key="5">
    <source>
        <dbReference type="EMBL" id="RDH45727.1"/>
    </source>
</evidence>
<evidence type="ECO:0000256" key="1">
    <source>
        <dbReference type="PIRSR" id="PIRSR601310-1"/>
    </source>
</evidence>
<gene>
    <name evidence="5" type="ORF">B9G39_21020</name>
</gene>
<dbReference type="InterPro" id="IPR036265">
    <property type="entry name" value="HIT-like_sf"/>
</dbReference>
<dbReference type="EMBL" id="NDXW01000001">
    <property type="protein sequence ID" value="RDH45727.1"/>
    <property type="molecule type" value="Genomic_DNA"/>
</dbReference>
<dbReference type="PANTHER" id="PTHR23089">
    <property type="entry name" value="HISTIDINE TRIAD HIT PROTEIN"/>
    <property type="match status" value="1"/>
</dbReference>
<dbReference type="PRINTS" id="PR00332">
    <property type="entry name" value="HISTRIAD"/>
</dbReference>
<feature type="active site" description="Tele-AMP-histidine intermediate" evidence="1">
    <location>
        <position position="102"/>
    </location>
</feature>
<evidence type="ECO:0000313" key="6">
    <source>
        <dbReference type="Proteomes" id="UP000257039"/>
    </source>
</evidence>
<comment type="caution">
    <text evidence="5">The sequence shown here is derived from an EMBL/GenBank/DDBJ whole genome shotgun (WGS) entry which is preliminary data.</text>
</comment>
<reference evidence="5 6" key="1">
    <citation type="submission" date="2017-04" db="EMBL/GenBank/DDBJ databases">
        <title>Draft genome sequence of Zooshikella ganghwensis VG4 isolated from Red Sea sediments.</title>
        <authorList>
            <person name="Rehman Z."/>
            <person name="Alam I."/>
            <person name="Kamau A."/>
            <person name="Bajic V."/>
            <person name="Leiknes T."/>
        </authorList>
    </citation>
    <scope>NUCLEOTIDE SEQUENCE [LARGE SCALE GENOMIC DNA]</scope>
    <source>
        <strain evidence="5 6">VG4</strain>
    </source>
</reference>
<dbReference type="GO" id="GO:0003824">
    <property type="term" value="F:catalytic activity"/>
    <property type="evidence" value="ECO:0007669"/>
    <property type="project" value="InterPro"/>
</dbReference>
<dbReference type="Gene3D" id="3.30.428.10">
    <property type="entry name" value="HIT-like"/>
    <property type="match status" value="1"/>
</dbReference>
<protein>
    <submittedName>
        <fullName evidence="5">Histidine triad nucleotide-binding protein</fullName>
    </submittedName>
</protein>
<name>A0A4P9VSS3_9GAMM</name>
<feature type="domain" description="HIT" evidence="4">
    <location>
        <begin position="7"/>
        <end position="116"/>
    </location>
</feature>
<feature type="short sequence motif" description="Histidine triad motif" evidence="2 3">
    <location>
        <begin position="100"/>
        <end position="104"/>
    </location>
</feature>
<dbReference type="PROSITE" id="PS00892">
    <property type="entry name" value="HIT_1"/>
    <property type="match status" value="1"/>
</dbReference>
<proteinExistence type="predicted"/>
<dbReference type="PROSITE" id="PS51084">
    <property type="entry name" value="HIT_2"/>
    <property type="match status" value="1"/>
</dbReference>
<dbReference type="SUPFAM" id="SSF54197">
    <property type="entry name" value="HIT-like"/>
    <property type="match status" value="1"/>
</dbReference>
<dbReference type="Pfam" id="PF01230">
    <property type="entry name" value="HIT"/>
    <property type="match status" value="1"/>
</dbReference>
<evidence type="ECO:0000256" key="2">
    <source>
        <dbReference type="PIRSR" id="PIRSR601310-3"/>
    </source>
</evidence>
<dbReference type="InterPro" id="IPR001310">
    <property type="entry name" value="Histidine_triad_HIT"/>
</dbReference>
<keyword evidence="6" id="KW-1185">Reference proteome</keyword>
<dbReference type="CDD" id="cd01276">
    <property type="entry name" value="PKCI_related"/>
    <property type="match status" value="1"/>
</dbReference>
<evidence type="ECO:0000256" key="3">
    <source>
        <dbReference type="PROSITE-ProRule" id="PRU00464"/>
    </source>
</evidence>
<evidence type="ECO:0000259" key="4">
    <source>
        <dbReference type="PROSITE" id="PS51084"/>
    </source>
</evidence>
<accession>A0A4P9VSS3</accession>
<dbReference type="InterPro" id="IPR019808">
    <property type="entry name" value="Histidine_triad_CS"/>
</dbReference>